<protein>
    <recommendedName>
        <fullName evidence="10">Small ribosomal subunit biogenesis GTPase RsgA</fullName>
        <ecNumber evidence="10">3.6.1.-</ecNumber>
    </recommendedName>
</protein>
<evidence type="ECO:0000256" key="6">
    <source>
        <dbReference type="ARBA" id="ARBA00022801"/>
    </source>
</evidence>
<dbReference type="OrthoDB" id="9809485at2"/>
<dbReference type="SUPFAM" id="SSF52540">
    <property type="entry name" value="P-loop containing nucleoside triphosphate hydrolases"/>
    <property type="match status" value="1"/>
</dbReference>
<feature type="domain" description="EngC GTPase" evidence="12">
    <location>
        <begin position="111"/>
        <end position="261"/>
    </location>
</feature>
<evidence type="ECO:0000256" key="8">
    <source>
        <dbReference type="ARBA" id="ARBA00022884"/>
    </source>
</evidence>
<dbReference type="InterPro" id="IPR004881">
    <property type="entry name" value="Ribosome_biogen_GTPase_RsgA"/>
</dbReference>
<dbReference type="CDD" id="cd04466">
    <property type="entry name" value="S1_YloQ_GTPase"/>
    <property type="match status" value="1"/>
</dbReference>
<feature type="binding site" evidence="10">
    <location>
        <position position="292"/>
    </location>
    <ligand>
        <name>Zn(2+)</name>
        <dbReference type="ChEBI" id="CHEBI:29105"/>
    </ligand>
</feature>
<evidence type="ECO:0000313" key="14">
    <source>
        <dbReference type="EMBL" id="PEN13971.1"/>
    </source>
</evidence>
<dbReference type="Proteomes" id="UP000220102">
    <property type="component" value="Unassembled WGS sequence"/>
</dbReference>
<evidence type="ECO:0000256" key="11">
    <source>
        <dbReference type="SAM" id="MobiDB-lite"/>
    </source>
</evidence>
<feature type="binding site" evidence="10">
    <location>
        <begin position="151"/>
        <end position="154"/>
    </location>
    <ligand>
        <name>GTP</name>
        <dbReference type="ChEBI" id="CHEBI:37565"/>
    </ligand>
</feature>
<evidence type="ECO:0000256" key="3">
    <source>
        <dbReference type="ARBA" id="ARBA00022723"/>
    </source>
</evidence>
<dbReference type="GO" id="GO:0046872">
    <property type="term" value="F:metal ion binding"/>
    <property type="evidence" value="ECO:0007669"/>
    <property type="project" value="UniProtKB-KW"/>
</dbReference>
<dbReference type="GO" id="GO:0019843">
    <property type="term" value="F:rRNA binding"/>
    <property type="evidence" value="ECO:0007669"/>
    <property type="project" value="UniProtKB-KW"/>
</dbReference>
<evidence type="ECO:0000256" key="9">
    <source>
        <dbReference type="ARBA" id="ARBA00023134"/>
    </source>
</evidence>
<organism evidence="14 15">
    <name type="scientific">Longibacter salinarum</name>
    <dbReference type="NCBI Taxonomy" id="1850348"/>
    <lineage>
        <taxon>Bacteria</taxon>
        <taxon>Pseudomonadati</taxon>
        <taxon>Rhodothermota</taxon>
        <taxon>Rhodothermia</taxon>
        <taxon>Rhodothermales</taxon>
        <taxon>Salisaetaceae</taxon>
        <taxon>Longibacter</taxon>
    </lineage>
</organism>
<keyword evidence="8 10" id="KW-0694">RNA-binding</keyword>
<feature type="binding site" evidence="10">
    <location>
        <position position="294"/>
    </location>
    <ligand>
        <name>Zn(2+)</name>
        <dbReference type="ChEBI" id="CHEBI:29105"/>
    </ligand>
</feature>
<dbReference type="RefSeq" id="WP_098075133.1">
    <property type="nucleotide sequence ID" value="NZ_PDEQ01000003.1"/>
</dbReference>
<dbReference type="EMBL" id="PDEQ01000003">
    <property type="protein sequence ID" value="PEN13971.1"/>
    <property type="molecule type" value="Genomic_DNA"/>
</dbReference>
<comment type="subunit">
    <text evidence="10">Monomer. Associates with 30S ribosomal subunit, binds 16S rRNA.</text>
</comment>
<keyword evidence="9 10" id="KW-0342">GTP-binding</keyword>
<dbReference type="CDD" id="cd01854">
    <property type="entry name" value="YjeQ_EngC"/>
    <property type="match status" value="1"/>
</dbReference>
<keyword evidence="7 10" id="KW-0862">Zinc</keyword>
<evidence type="ECO:0000256" key="4">
    <source>
        <dbReference type="ARBA" id="ARBA00022730"/>
    </source>
</evidence>
<evidence type="ECO:0000256" key="7">
    <source>
        <dbReference type="ARBA" id="ARBA00022833"/>
    </source>
</evidence>
<dbReference type="Gene3D" id="2.40.50.140">
    <property type="entry name" value="Nucleic acid-binding proteins"/>
    <property type="match status" value="1"/>
</dbReference>
<evidence type="ECO:0000256" key="10">
    <source>
        <dbReference type="HAMAP-Rule" id="MF_01820"/>
    </source>
</evidence>
<dbReference type="InterPro" id="IPR031944">
    <property type="entry name" value="RsgA_N"/>
</dbReference>
<dbReference type="Gene3D" id="3.40.50.300">
    <property type="entry name" value="P-loop containing nucleotide triphosphate hydrolases"/>
    <property type="match status" value="1"/>
</dbReference>
<dbReference type="GO" id="GO:0005737">
    <property type="term" value="C:cytoplasm"/>
    <property type="evidence" value="ECO:0007669"/>
    <property type="project" value="UniProtKB-SubCell"/>
</dbReference>
<dbReference type="InterPro" id="IPR027417">
    <property type="entry name" value="P-loop_NTPase"/>
</dbReference>
<evidence type="ECO:0000259" key="12">
    <source>
        <dbReference type="PROSITE" id="PS50936"/>
    </source>
</evidence>
<keyword evidence="1 10" id="KW-0963">Cytoplasm</keyword>
<dbReference type="GO" id="GO:0003924">
    <property type="term" value="F:GTPase activity"/>
    <property type="evidence" value="ECO:0007669"/>
    <property type="project" value="UniProtKB-UniRule"/>
</dbReference>
<comment type="similarity">
    <text evidence="10">Belongs to the TRAFAC class YlqF/YawG GTPase family. RsgA subfamily.</text>
</comment>
<dbReference type="AlphaFoldDB" id="A0A2A8CZD7"/>
<dbReference type="PANTHER" id="PTHR32120">
    <property type="entry name" value="SMALL RIBOSOMAL SUBUNIT BIOGENESIS GTPASE RSGA"/>
    <property type="match status" value="1"/>
</dbReference>
<dbReference type="SUPFAM" id="SSF50249">
    <property type="entry name" value="Nucleic acid-binding proteins"/>
    <property type="match status" value="1"/>
</dbReference>
<feature type="binding site" evidence="10">
    <location>
        <position position="300"/>
    </location>
    <ligand>
        <name>Zn(2+)</name>
        <dbReference type="ChEBI" id="CHEBI:29105"/>
    </ligand>
</feature>
<gene>
    <name evidence="10 14" type="primary">rsgA</name>
    <name evidence="14" type="ORF">CRI94_07930</name>
</gene>
<feature type="binding site" evidence="10">
    <location>
        <position position="287"/>
    </location>
    <ligand>
        <name>Zn(2+)</name>
        <dbReference type="ChEBI" id="CHEBI:29105"/>
    </ligand>
</feature>
<evidence type="ECO:0000259" key="13">
    <source>
        <dbReference type="PROSITE" id="PS51721"/>
    </source>
</evidence>
<reference evidence="14 15" key="1">
    <citation type="submission" date="2017-10" db="EMBL/GenBank/DDBJ databases">
        <title>Draft genome of Longibacter Salinarum.</title>
        <authorList>
            <person name="Goh K.M."/>
            <person name="Shamsir M.S."/>
            <person name="Lim S.W."/>
        </authorList>
    </citation>
    <scope>NUCLEOTIDE SEQUENCE [LARGE SCALE GENOMIC DNA]</scope>
    <source>
        <strain evidence="14 15">KCTC 52045</strain>
    </source>
</reference>
<proteinExistence type="inferred from homology"/>
<comment type="subcellular location">
    <subcellularLocation>
        <location evidence="10">Cytoplasm</location>
    </subcellularLocation>
</comment>
<dbReference type="PROSITE" id="PS50936">
    <property type="entry name" value="ENGC_GTPASE"/>
    <property type="match status" value="1"/>
</dbReference>
<name>A0A2A8CZD7_9BACT</name>
<evidence type="ECO:0000256" key="1">
    <source>
        <dbReference type="ARBA" id="ARBA00022490"/>
    </source>
</evidence>
<keyword evidence="2 10" id="KW-0690">Ribosome biogenesis</keyword>
<feature type="domain" description="CP-type G" evidence="13">
    <location>
        <begin position="101"/>
        <end position="263"/>
    </location>
</feature>
<feature type="compositionally biased region" description="Polar residues" evidence="11">
    <location>
        <begin position="1"/>
        <end position="10"/>
    </location>
</feature>
<feature type="binding site" evidence="10">
    <location>
        <begin position="205"/>
        <end position="213"/>
    </location>
    <ligand>
        <name>GTP</name>
        <dbReference type="ChEBI" id="CHEBI:37565"/>
    </ligand>
</feature>
<keyword evidence="4 10" id="KW-0699">rRNA-binding</keyword>
<feature type="region of interest" description="Disordered" evidence="11">
    <location>
        <begin position="1"/>
        <end position="23"/>
    </location>
</feature>
<dbReference type="PANTHER" id="PTHR32120:SF11">
    <property type="entry name" value="SMALL RIBOSOMAL SUBUNIT BIOGENESIS GTPASE RSGA 1, MITOCHONDRIAL-RELATED"/>
    <property type="match status" value="1"/>
</dbReference>
<comment type="function">
    <text evidence="10">One of several proteins that assist in the late maturation steps of the functional core of the 30S ribosomal subunit. Helps release RbfA from mature subunits. May play a role in the assembly of ribosomal proteins into the subunit. Circularly permuted GTPase that catalyzes slow GTP hydrolysis, GTPase activity is stimulated by the 30S ribosomal subunit.</text>
</comment>
<dbReference type="Gene3D" id="1.10.40.50">
    <property type="entry name" value="Probable gtpase engc, domain 3"/>
    <property type="match status" value="1"/>
</dbReference>
<keyword evidence="3 10" id="KW-0479">Metal-binding</keyword>
<dbReference type="EC" id="3.6.1.-" evidence="10"/>
<evidence type="ECO:0000256" key="5">
    <source>
        <dbReference type="ARBA" id="ARBA00022741"/>
    </source>
</evidence>
<dbReference type="HAMAP" id="MF_01820">
    <property type="entry name" value="GTPase_RsgA"/>
    <property type="match status" value="1"/>
</dbReference>
<dbReference type="InterPro" id="IPR010914">
    <property type="entry name" value="RsgA_GTPase_dom"/>
</dbReference>
<keyword evidence="6 10" id="KW-0378">Hydrolase</keyword>
<evidence type="ECO:0000256" key="2">
    <source>
        <dbReference type="ARBA" id="ARBA00022517"/>
    </source>
</evidence>
<dbReference type="NCBIfam" id="TIGR00157">
    <property type="entry name" value="ribosome small subunit-dependent GTPase A"/>
    <property type="match status" value="1"/>
</dbReference>
<dbReference type="PROSITE" id="PS51721">
    <property type="entry name" value="G_CP"/>
    <property type="match status" value="1"/>
</dbReference>
<sequence>MSDATSSSSPRTDDASTDAPNLLDGVVTRSTGSWYEVQVGDRTIPSRVRGKFRLEQQEADQTNPVAVGDRVTIRINEDDDTGFIIDIHERETKLSRRAAGRRAGQEHVIVANVDFAWAVQAVRMPKLNPGFIDRFLISADMFDVPAGIILNKIDLLDEADAEEIEDIAEMYDELGYPVLRTSATEETGIEDLRDRLENKISVVAGPSGAGKSSLLNAIEPGLDVETGEVSEKTEKGKHTTTFAELHPISGGGFIVDTPGIREFGILELHPADLAHFFVEFVPYLDDCKFQDCTHDHEPGCAVKDAVDRGEIHARRYESYLNILYSLQEGEEGIGR</sequence>
<evidence type="ECO:0000313" key="15">
    <source>
        <dbReference type="Proteomes" id="UP000220102"/>
    </source>
</evidence>
<dbReference type="GO" id="GO:0042274">
    <property type="term" value="P:ribosomal small subunit biogenesis"/>
    <property type="evidence" value="ECO:0007669"/>
    <property type="project" value="UniProtKB-UniRule"/>
</dbReference>
<keyword evidence="5 10" id="KW-0547">Nucleotide-binding</keyword>
<comment type="cofactor">
    <cofactor evidence="10">
        <name>Zn(2+)</name>
        <dbReference type="ChEBI" id="CHEBI:29105"/>
    </cofactor>
    <text evidence="10">Binds 1 zinc ion per subunit.</text>
</comment>
<comment type="caution">
    <text evidence="14">The sequence shown here is derived from an EMBL/GenBank/DDBJ whole genome shotgun (WGS) entry which is preliminary data.</text>
</comment>
<dbReference type="GO" id="GO:0005525">
    <property type="term" value="F:GTP binding"/>
    <property type="evidence" value="ECO:0007669"/>
    <property type="project" value="UniProtKB-UniRule"/>
</dbReference>
<dbReference type="Pfam" id="PF16745">
    <property type="entry name" value="RsgA_N"/>
    <property type="match status" value="1"/>
</dbReference>
<dbReference type="Pfam" id="PF03193">
    <property type="entry name" value="RsgA_GTPase"/>
    <property type="match status" value="1"/>
</dbReference>
<dbReference type="InterPro" id="IPR030378">
    <property type="entry name" value="G_CP_dom"/>
</dbReference>
<accession>A0A2A8CZD7</accession>
<keyword evidence="15" id="KW-1185">Reference proteome</keyword>
<dbReference type="InterPro" id="IPR012340">
    <property type="entry name" value="NA-bd_OB-fold"/>
</dbReference>